<evidence type="ECO:0000259" key="5">
    <source>
        <dbReference type="PROSITE" id="PS51898"/>
    </source>
</evidence>
<dbReference type="InterPro" id="IPR013762">
    <property type="entry name" value="Integrase-like_cat_sf"/>
</dbReference>
<keyword evidence="3" id="KW-0238">DNA-binding</keyword>
<evidence type="ECO:0000313" key="6">
    <source>
        <dbReference type="EMBL" id="ASK67366.1"/>
    </source>
</evidence>
<dbReference type="InterPro" id="IPR002104">
    <property type="entry name" value="Integrase_catalytic"/>
</dbReference>
<dbReference type="InterPro" id="IPR025269">
    <property type="entry name" value="SAM-like_dom"/>
</dbReference>
<dbReference type="PROSITE" id="PS51898">
    <property type="entry name" value="TYR_RECOMBINASE"/>
    <property type="match status" value="1"/>
</dbReference>
<keyword evidence="7" id="KW-1185">Reference proteome</keyword>
<dbReference type="AlphaFoldDB" id="A0A220UHI7"/>
<dbReference type="RefSeq" id="WP_006811370.1">
    <property type="nucleotide sequence ID" value="NZ_CP022358.1"/>
</dbReference>
<dbReference type="Pfam" id="PF00589">
    <property type="entry name" value="Phage_integrase"/>
    <property type="match status" value="1"/>
</dbReference>
<evidence type="ECO:0000313" key="7">
    <source>
        <dbReference type="Proteomes" id="UP000198367"/>
    </source>
</evidence>
<dbReference type="SUPFAM" id="SSF56349">
    <property type="entry name" value="DNA breaking-rejoining enzymes"/>
    <property type="match status" value="1"/>
</dbReference>
<keyword evidence="4" id="KW-0233">DNA recombination</keyword>
<dbReference type="EMBL" id="CP022358">
    <property type="protein sequence ID" value="ASK67366.1"/>
    <property type="molecule type" value="Genomic_DNA"/>
</dbReference>
<dbReference type="CDD" id="cd01185">
    <property type="entry name" value="INTN1_C_like"/>
    <property type="match status" value="1"/>
</dbReference>
<proteinExistence type="inferred from homology"/>
<evidence type="ECO:0000256" key="1">
    <source>
        <dbReference type="ARBA" id="ARBA00008857"/>
    </source>
</evidence>
<gene>
    <name evidence="6" type="ORF">CF168_00020</name>
</gene>
<name>A0A220UHI7_9GAMM</name>
<sequence length="389" mass="45181">MKINIQKREPDKNGLRPIRLVYYYGSKTSEDGSRAQKRSYEPLNLFLYNKPKNVVEREHNKTTLQKAEAIRAKRLLEMESAKHGLDDRTKLNASFFDYFNQIAASKASGSKSNYSIWISAGIHLHRYHRHAELTFEQVDKYFLEGFRHYLQHEAMTKSDTGLSRNTACSYFNKIRAALNQAQRDRIIRDNPVEQVKSIKAERTQRTYLTLDEVKALTKAECRYDVLRRAFLFSCTTGLRWSDIHKLVWGEIELFAQGHYRIIFSQIKLKNSGNGLQYLDLPDSAVRLLNLENRGKPTERVFKGLRYDSYSNVALVQWAVRAGITKHVTFHAGRHTFAVNQLARGLDIYSLSRLLGHSELRTTEIYADILETRRTEAMRTFPDIFDESSD</sequence>
<evidence type="ECO:0000256" key="4">
    <source>
        <dbReference type="ARBA" id="ARBA00023172"/>
    </source>
</evidence>
<dbReference type="InterPro" id="IPR011010">
    <property type="entry name" value="DNA_brk_join_enz"/>
</dbReference>
<evidence type="ECO:0000256" key="2">
    <source>
        <dbReference type="ARBA" id="ARBA00022908"/>
    </source>
</evidence>
<dbReference type="Gene3D" id="1.10.443.10">
    <property type="entry name" value="Intergrase catalytic core"/>
    <property type="match status" value="1"/>
</dbReference>
<dbReference type="InterPro" id="IPR050090">
    <property type="entry name" value="Tyrosine_recombinase_XerCD"/>
</dbReference>
<keyword evidence="2" id="KW-0229">DNA integration</keyword>
<organism evidence="6 7">
    <name type="scientific">Shewanella bicestrii</name>
    <dbReference type="NCBI Taxonomy" id="2018305"/>
    <lineage>
        <taxon>Bacteria</taxon>
        <taxon>Pseudomonadati</taxon>
        <taxon>Pseudomonadota</taxon>
        <taxon>Gammaproteobacteria</taxon>
        <taxon>Alteromonadales</taxon>
        <taxon>Shewanellaceae</taxon>
        <taxon>Shewanella</taxon>
    </lineage>
</organism>
<dbReference type="PANTHER" id="PTHR30349:SF64">
    <property type="entry name" value="PROPHAGE INTEGRASE INTD-RELATED"/>
    <property type="match status" value="1"/>
</dbReference>
<dbReference type="KEGG" id="sbj:CF168_00020"/>
<protein>
    <submittedName>
        <fullName evidence="6">Integrase</fullName>
    </submittedName>
</protein>
<dbReference type="GO" id="GO:0006310">
    <property type="term" value="P:DNA recombination"/>
    <property type="evidence" value="ECO:0007669"/>
    <property type="project" value="UniProtKB-KW"/>
</dbReference>
<comment type="similarity">
    <text evidence="1">Belongs to the 'phage' integrase family.</text>
</comment>
<feature type="domain" description="Tyr recombinase" evidence="5">
    <location>
        <begin position="203"/>
        <end position="378"/>
    </location>
</feature>
<dbReference type="PANTHER" id="PTHR30349">
    <property type="entry name" value="PHAGE INTEGRASE-RELATED"/>
    <property type="match status" value="1"/>
</dbReference>
<accession>A0A220UHI7</accession>
<dbReference type="Gene3D" id="1.10.150.130">
    <property type="match status" value="1"/>
</dbReference>
<dbReference type="InterPro" id="IPR010998">
    <property type="entry name" value="Integrase_recombinase_N"/>
</dbReference>
<dbReference type="GO" id="GO:0003677">
    <property type="term" value="F:DNA binding"/>
    <property type="evidence" value="ECO:0007669"/>
    <property type="project" value="UniProtKB-KW"/>
</dbReference>
<evidence type="ECO:0000256" key="3">
    <source>
        <dbReference type="ARBA" id="ARBA00023125"/>
    </source>
</evidence>
<dbReference type="GO" id="GO:0015074">
    <property type="term" value="P:DNA integration"/>
    <property type="evidence" value="ECO:0007669"/>
    <property type="project" value="UniProtKB-KW"/>
</dbReference>
<dbReference type="Proteomes" id="UP000198367">
    <property type="component" value="Chromosome"/>
</dbReference>
<dbReference type="Pfam" id="PF13102">
    <property type="entry name" value="Phage_int_SAM_5"/>
    <property type="match status" value="1"/>
</dbReference>
<reference evidence="6 7" key="1">
    <citation type="submission" date="2017-07" db="EMBL/GenBank/DDBJ databases">
        <title>Phenotypical and genomic characterization of a clinical isolate of Shewanella bicestrii sp. nov. producing an extended-spectrum beta-lactamase and a new oxacillinase variant.</title>
        <authorList>
            <person name="Jousset A.B."/>
            <person name="Bonnin R.A."/>
            <person name="Girlich D."/>
            <person name="Dabos L."/>
            <person name="Potron A."/>
            <person name="Dortet L."/>
            <person name="Glaser P."/>
            <person name="Naas T."/>
        </authorList>
    </citation>
    <scope>NUCLEOTIDE SEQUENCE [LARGE SCALE GENOMIC DNA]</scope>
    <source>
        <strain evidence="6 7">JAB-1</strain>
    </source>
</reference>